<protein>
    <recommendedName>
        <fullName evidence="1">FCP1 homology domain-containing protein</fullName>
    </recommendedName>
</protein>
<evidence type="ECO:0000313" key="2">
    <source>
        <dbReference type="EMBL" id="MCL7023217.1"/>
    </source>
</evidence>
<dbReference type="SMART" id="SM00577">
    <property type="entry name" value="CPDc"/>
    <property type="match status" value="1"/>
</dbReference>
<name>A0AA41VM57_PAPNU</name>
<dbReference type="AlphaFoldDB" id="A0AA41VM57"/>
<dbReference type="InterPro" id="IPR011948">
    <property type="entry name" value="Dullard_phosphatase"/>
</dbReference>
<dbReference type="PROSITE" id="PS50969">
    <property type="entry name" value="FCP1"/>
    <property type="match status" value="1"/>
</dbReference>
<evidence type="ECO:0000313" key="4">
    <source>
        <dbReference type="Proteomes" id="UP001177140"/>
    </source>
</evidence>
<accession>A0AA41VM57</accession>
<dbReference type="EMBL" id="JAJJMA010019875">
    <property type="protein sequence ID" value="MCL7023217.1"/>
    <property type="molecule type" value="Genomic_DNA"/>
</dbReference>
<dbReference type="FunFam" id="3.40.50.1000:FF:000093">
    <property type="entry name" value="NLI interacting factor-like phosphatase family protein"/>
    <property type="match status" value="1"/>
</dbReference>
<reference evidence="3" key="1">
    <citation type="submission" date="2022-03" db="EMBL/GenBank/DDBJ databases">
        <title>A functionally conserved STORR gene fusion in Papaver species that diverged 16.8 million years ago.</title>
        <authorList>
            <person name="Catania T."/>
        </authorList>
    </citation>
    <scope>NUCLEOTIDE SEQUENCE</scope>
    <source>
        <strain evidence="3">S-191538</strain>
    </source>
</reference>
<dbReference type="InterPro" id="IPR023214">
    <property type="entry name" value="HAD_sf"/>
</dbReference>
<comment type="caution">
    <text evidence="3">The sequence shown here is derived from an EMBL/GenBank/DDBJ whole genome shotgun (WGS) entry which is preliminary data.</text>
</comment>
<keyword evidence="4" id="KW-1185">Reference proteome</keyword>
<dbReference type="Gene3D" id="3.40.50.1000">
    <property type="entry name" value="HAD superfamily/HAD-like"/>
    <property type="match status" value="1"/>
</dbReference>
<dbReference type="InterPro" id="IPR004274">
    <property type="entry name" value="FCP1_dom"/>
</dbReference>
<dbReference type="CDD" id="cd07521">
    <property type="entry name" value="HAD_FCP1-like"/>
    <property type="match status" value="1"/>
</dbReference>
<dbReference type="Proteomes" id="UP001177140">
    <property type="component" value="Unassembled WGS sequence"/>
</dbReference>
<dbReference type="NCBIfam" id="TIGR02251">
    <property type="entry name" value="HIF-SF_euk"/>
    <property type="match status" value="1"/>
</dbReference>
<dbReference type="InterPro" id="IPR050365">
    <property type="entry name" value="TIM50"/>
</dbReference>
<dbReference type="EMBL" id="JAJJMA010251318">
    <property type="protein sequence ID" value="MCL7043850.1"/>
    <property type="molecule type" value="Genomic_DNA"/>
</dbReference>
<evidence type="ECO:0000259" key="1">
    <source>
        <dbReference type="PROSITE" id="PS50969"/>
    </source>
</evidence>
<feature type="domain" description="FCP1 homology" evidence="1">
    <location>
        <begin position="39"/>
        <end position="194"/>
    </location>
</feature>
<evidence type="ECO:0000313" key="3">
    <source>
        <dbReference type="EMBL" id="MCL7043850.1"/>
    </source>
</evidence>
<dbReference type="InterPro" id="IPR036412">
    <property type="entry name" value="HAD-like_sf"/>
</dbReference>
<sequence>MSNRPAASAAACIKSIKRRFRQLLHSKTSSTSCSSLPDKIQEKKLLVLDLDETLVRHSESFAESYALSCTIEGSTYYFNFRPYVHKFLERVSQLFDVVIFTANRRIYADPVIDFLDPQGKLIGKRYYHDSGKTINGCFVKDLTILGVDLAKVILVDNDPNNFRLQKNNGIPIVSWYFDPQDKELDTLLPFLETLAAADDVRPNIAERFPRS</sequence>
<dbReference type="GO" id="GO:0016791">
    <property type="term" value="F:phosphatase activity"/>
    <property type="evidence" value="ECO:0007669"/>
    <property type="project" value="InterPro"/>
</dbReference>
<organism evidence="3 4">
    <name type="scientific">Papaver nudicaule</name>
    <name type="common">Iceland poppy</name>
    <dbReference type="NCBI Taxonomy" id="74823"/>
    <lineage>
        <taxon>Eukaryota</taxon>
        <taxon>Viridiplantae</taxon>
        <taxon>Streptophyta</taxon>
        <taxon>Embryophyta</taxon>
        <taxon>Tracheophyta</taxon>
        <taxon>Spermatophyta</taxon>
        <taxon>Magnoliopsida</taxon>
        <taxon>Ranunculales</taxon>
        <taxon>Papaveraceae</taxon>
        <taxon>Papaveroideae</taxon>
        <taxon>Papaver</taxon>
    </lineage>
</organism>
<dbReference type="SUPFAM" id="SSF56784">
    <property type="entry name" value="HAD-like"/>
    <property type="match status" value="1"/>
</dbReference>
<dbReference type="Pfam" id="PF03031">
    <property type="entry name" value="NIF"/>
    <property type="match status" value="1"/>
</dbReference>
<dbReference type="PANTHER" id="PTHR12210">
    <property type="entry name" value="DULLARD PROTEIN PHOSPHATASE"/>
    <property type="match status" value="1"/>
</dbReference>
<gene>
    <name evidence="3" type="ORF">MKW94_017202</name>
    <name evidence="2" type="ORF">MKW94_025098</name>
</gene>
<proteinExistence type="predicted"/>